<comment type="caution">
    <text evidence="1">The sequence shown here is derived from an EMBL/GenBank/DDBJ whole genome shotgun (WGS) entry which is preliminary data.</text>
</comment>
<proteinExistence type="predicted"/>
<keyword evidence="2" id="KW-1185">Reference proteome</keyword>
<reference evidence="1 2" key="1">
    <citation type="journal article" date="2019" name="Int. J. Syst. Evol. Microbiol.">
        <title>The Global Catalogue of Microorganisms (GCM) 10K type strain sequencing project: providing services to taxonomists for standard genome sequencing and annotation.</title>
        <authorList>
            <consortium name="The Broad Institute Genomics Platform"/>
            <consortium name="The Broad Institute Genome Sequencing Center for Infectious Disease"/>
            <person name="Wu L."/>
            <person name="Ma J."/>
        </authorList>
    </citation>
    <scope>NUCLEOTIDE SEQUENCE [LARGE SCALE GENOMIC DNA]</scope>
    <source>
        <strain evidence="1 2">JCM 3272</strain>
    </source>
</reference>
<organism evidence="1 2">
    <name type="scientific">Dactylosporangium salmoneum</name>
    <dbReference type="NCBI Taxonomy" id="53361"/>
    <lineage>
        <taxon>Bacteria</taxon>
        <taxon>Bacillati</taxon>
        <taxon>Actinomycetota</taxon>
        <taxon>Actinomycetes</taxon>
        <taxon>Micromonosporales</taxon>
        <taxon>Micromonosporaceae</taxon>
        <taxon>Dactylosporangium</taxon>
    </lineage>
</organism>
<dbReference type="EMBL" id="BAAARV010000078">
    <property type="protein sequence ID" value="GAA2375237.1"/>
    <property type="molecule type" value="Genomic_DNA"/>
</dbReference>
<evidence type="ECO:0000313" key="2">
    <source>
        <dbReference type="Proteomes" id="UP001501444"/>
    </source>
</evidence>
<accession>A0ABN3HBS8</accession>
<dbReference type="Proteomes" id="UP001501444">
    <property type="component" value="Unassembled WGS sequence"/>
</dbReference>
<dbReference type="Pfam" id="PF26611">
    <property type="entry name" value="MAD7"/>
    <property type="match status" value="1"/>
</dbReference>
<name>A0ABN3HBS8_9ACTN</name>
<sequence>MSVVIPKDLRSLAFIELTVVELNDVDVDRLLPHLSELVVRLGVAAPSKTDSGAYHRYLTNLAADARLAGFDDERGRQILDGWLRSSVIRIGGKGRSRTELQMDHVLPLTLASFRAGLPKTRTRHRRAELVAYTVMTEELRRRGEANERRALRELFMAAIGHGVRIGNDGQGPAHYDGSPDIDINALLSLYFLEQFASPVGRVPARRVAGSPVPSATRQFGADLLDCLISYGGRLPAAAFIDRFAALLSLHLFQLPLRIALSIRHLLHQGEPTPDMLSESANPLELYCDFTRSAGSPSDDLARQCVQRDLDVMRGFLSDRITLRTLYEALAMLPNGQSIKEMPFVEALVAMVGRRDDPMMLAGATYRVTEIENATRAAGDNDESVARIRAIRRSGVSPIAQLTAILTDELGTTGIQNQTGWFWSTGGLQKPYGLLAGQRASRRSWRYAPSDDLLSALLLLSFAEPGGGHRSEMPIAELLTDLRRRFGILVDRPPAAYDTADNRAAAAANLDAFKRRLQLLGCFDGLSDDFSAQFIKHPLEASA</sequence>
<evidence type="ECO:0000313" key="1">
    <source>
        <dbReference type="EMBL" id="GAA2375237.1"/>
    </source>
</evidence>
<gene>
    <name evidence="1" type="ORF">GCM10010170_078650</name>
</gene>
<dbReference type="RefSeq" id="WP_344617729.1">
    <property type="nucleotide sequence ID" value="NZ_BAAARV010000078.1"/>
</dbReference>
<dbReference type="NCBIfam" id="NF047733">
    <property type="entry name" value="antiphage_MADS7"/>
    <property type="match status" value="1"/>
</dbReference>
<protein>
    <submittedName>
        <fullName evidence="1">Uncharacterized protein</fullName>
    </submittedName>
</protein>
<dbReference type="InterPro" id="IPR058120">
    <property type="entry name" value="MADS7"/>
</dbReference>